<reference evidence="1" key="2">
    <citation type="submission" date="2013-04" db="UniProtKB">
        <authorList>
            <consortium name="EnsemblPlants"/>
        </authorList>
    </citation>
    <scope>IDENTIFICATION</scope>
</reference>
<sequence length="162" mass="18353">MSFTPSAIDNLYPLEDPNDTIILHTAFVDDDDIKDLFGSRDGMGWDRANPSLTLFDWWMGGMGWNQERNITLKSRDSSTVIPNPFLPSPSTEEDGMIYVGDLGYMSTPCPSPPLGLDNLYPLEDPNDTIILHTAFVDDDDIKDLINEDIYNFRYMTRPPRDA</sequence>
<dbReference type="OMA" id="GAHVYPM"/>
<dbReference type="Proteomes" id="UP000006038">
    <property type="component" value="Chromosome 1"/>
</dbReference>
<dbReference type="Gramene" id="OB01G55110.1">
    <property type="protein sequence ID" value="OB01G55110.1"/>
    <property type="gene ID" value="OB01G55110"/>
</dbReference>
<dbReference type="EnsemblPlants" id="OB01G55110.1">
    <property type="protein sequence ID" value="OB01G55110.1"/>
    <property type="gene ID" value="OB01G55110"/>
</dbReference>
<reference evidence="1" key="1">
    <citation type="journal article" date="2013" name="Nat. Commun.">
        <title>Whole-genome sequencing of Oryza brachyantha reveals mechanisms underlying Oryza genome evolution.</title>
        <authorList>
            <person name="Chen J."/>
            <person name="Huang Q."/>
            <person name="Gao D."/>
            <person name="Wang J."/>
            <person name="Lang Y."/>
            <person name="Liu T."/>
            <person name="Li B."/>
            <person name="Bai Z."/>
            <person name="Luis Goicoechea J."/>
            <person name="Liang C."/>
            <person name="Chen C."/>
            <person name="Zhang W."/>
            <person name="Sun S."/>
            <person name="Liao Y."/>
            <person name="Zhang X."/>
            <person name="Yang L."/>
            <person name="Song C."/>
            <person name="Wang M."/>
            <person name="Shi J."/>
            <person name="Liu G."/>
            <person name="Liu J."/>
            <person name="Zhou H."/>
            <person name="Zhou W."/>
            <person name="Yu Q."/>
            <person name="An N."/>
            <person name="Chen Y."/>
            <person name="Cai Q."/>
            <person name="Wang B."/>
            <person name="Liu B."/>
            <person name="Min J."/>
            <person name="Huang Y."/>
            <person name="Wu H."/>
            <person name="Li Z."/>
            <person name="Zhang Y."/>
            <person name="Yin Y."/>
            <person name="Song W."/>
            <person name="Jiang J."/>
            <person name="Jackson S.A."/>
            <person name="Wing R.A."/>
            <person name="Wang J."/>
            <person name="Chen M."/>
        </authorList>
    </citation>
    <scope>NUCLEOTIDE SEQUENCE [LARGE SCALE GENOMIC DNA]</scope>
    <source>
        <strain evidence="1">cv. IRGC 101232</strain>
    </source>
</reference>
<evidence type="ECO:0000313" key="2">
    <source>
        <dbReference type="Proteomes" id="UP000006038"/>
    </source>
</evidence>
<protein>
    <submittedName>
        <fullName evidence="1">Uncharacterized protein</fullName>
    </submittedName>
</protein>
<accession>J3L8F5</accession>
<dbReference type="HOGENOM" id="CLU_1637981_0_0_1"/>
<proteinExistence type="predicted"/>
<organism evidence="1">
    <name type="scientific">Oryza brachyantha</name>
    <name type="common">malo sina</name>
    <dbReference type="NCBI Taxonomy" id="4533"/>
    <lineage>
        <taxon>Eukaryota</taxon>
        <taxon>Viridiplantae</taxon>
        <taxon>Streptophyta</taxon>
        <taxon>Embryophyta</taxon>
        <taxon>Tracheophyta</taxon>
        <taxon>Spermatophyta</taxon>
        <taxon>Magnoliopsida</taxon>
        <taxon>Liliopsida</taxon>
        <taxon>Poales</taxon>
        <taxon>Poaceae</taxon>
        <taxon>BOP clade</taxon>
        <taxon>Oryzoideae</taxon>
        <taxon>Oryzeae</taxon>
        <taxon>Oryzinae</taxon>
        <taxon>Oryza</taxon>
    </lineage>
</organism>
<dbReference type="AlphaFoldDB" id="J3L8F5"/>
<name>J3L8F5_ORYBR</name>
<keyword evidence="2" id="KW-1185">Reference proteome</keyword>
<evidence type="ECO:0000313" key="1">
    <source>
        <dbReference type="EnsemblPlants" id="OB01G55110.1"/>
    </source>
</evidence>